<dbReference type="STRING" id="1798704.A3J93_05120"/>
<evidence type="ECO:0000256" key="2">
    <source>
        <dbReference type="HAMAP-Rule" id="MF_00634"/>
    </source>
</evidence>
<dbReference type="GO" id="GO:0005737">
    <property type="term" value="C:cytoplasm"/>
    <property type="evidence" value="ECO:0007669"/>
    <property type="project" value="TreeGrafter"/>
</dbReference>
<proteinExistence type="inferred from homology"/>
<evidence type="ECO:0000256" key="1">
    <source>
        <dbReference type="ARBA" id="ARBA00010364"/>
    </source>
</evidence>
<dbReference type="Pfam" id="PF02594">
    <property type="entry name" value="DUF167"/>
    <property type="match status" value="1"/>
</dbReference>
<organism evidence="3 4">
    <name type="scientific">Candidatus Magasanikbacteria bacterium RIFOXYC2_FULL_42_28</name>
    <dbReference type="NCBI Taxonomy" id="1798704"/>
    <lineage>
        <taxon>Bacteria</taxon>
        <taxon>Candidatus Magasanikiibacteriota</taxon>
    </lineage>
</organism>
<dbReference type="SMART" id="SM01152">
    <property type="entry name" value="DUF167"/>
    <property type="match status" value="1"/>
</dbReference>
<dbReference type="EMBL" id="MFQZ01000009">
    <property type="protein sequence ID" value="OGH87842.1"/>
    <property type="molecule type" value="Genomic_DNA"/>
</dbReference>
<accession>A0A1F6NV67</accession>
<dbReference type="Gene3D" id="3.30.1200.10">
    <property type="entry name" value="YggU-like"/>
    <property type="match status" value="1"/>
</dbReference>
<sequence>MTNDKRKNMKLKIKVIPRSSKNEIIGPMADGVIKVKLTAPPVDNAANEALIKLLSKEYQTPKSRIKIISGEKSKNKIVEIL</sequence>
<comment type="similarity">
    <text evidence="1 2">Belongs to the UPF0235 family.</text>
</comment>
<evidence type="ECO:0000313" key="4">
    <source>
        <dbReference type="Proteomes" id="UP000177907"/>
    </source>
</evidence>
<dbReference type="InterPro" id="IPR003746">
    <property type="entry name" value="DUF167"/>
</dbReference>
<evidence type="ECO:0000313" key="3">
    <source>
        <dbReference type="EMBL" id="OGH87842.1"/>
    </source>
</evidence>
<dbReference type="SUPFAM" id="SSF69786">
    <property type="entry name" value="YggU-like"/>
    <property type="match status" value="1"/>
</dbReference>
<dbReference type="AlphaFoldDB" id="A0A1F6NV67"/>
<dbReference type="InterPro" id="IPR036591">
    <property type="entry name" value="YggU-like_sf"/>
</dbReference>
<dbReference type="NCBIfam" id="TIGR00251">
    <property type="entry name" value="DUF167 family protein"/>
    <property type="match status" value="1"/>
</dbReference>
<protein>
    <recommendedName>
        <fullName evidence="2">UPF0235 protein A3J93_05120</fullName>
    </recommendedName>
</protein>
<dbReference type="Proteomes" id="UP000177907">
    <property type="component" value="Unassembled WGS sequence"/>
</dbReference>
<name>A0A1F6NV67_9BACT</name>
<reference evidence="3 4" key="1">
    <citation type="journal article" date="2016" name="Nat. Commun.">
        <title>Thousands of microbial genomes shed light on interconnected biogeochemical processes in an aquifer system.</title>
        <authorList>
            <person name="Anantharaman K."/>
            <person name="Brown C.T."/>
            <person name="Hug L.A."/>
            <person name="Sharon I."/>
            <person name="Castelle C.J."/>
            <person name="Probst A.J."/>
            <person name="Thomas B.C."/>
            <person name="Singh A."/>
            <person name="Wilkins M.J."/>
            <person name="Karaoz U."/>
            <person name="Brodie E.L."/>
            <person name="Williams K.H."/>
            <person name="Hubbard S.S."/>
            <person name="Banfield J.F."/>
        </authorList>
    </citation>
    <scope>NUCLEOTIDE SEQUENCE [LARGE SCALE GENOMIC DNA]</scope>
</reference>
<dbReference type="PANTHER" id="PTHR13420:SF7">
    <property type="entry name" value="UPF0235 PROTEIN C15ORF40"/>
    <property type="match status" value="1"/>
</dbReference>
<dbReference type="PANTHER" id="PTHR13420">
    <property type="entry name" value="UPF0235 PROTEIN C15ORF40"/>
    <property type="match status" value="1"/>
</dbReference>
<gene>
    <name evidence="3" type="ORF">A3J93_05120</name>
</gene>
<comment type="caution">
    <text evidence="3">The sequence shown here is derived from an EMBL/GenBank/DDBJ whole genome shotgun (WGS) entry which is preliminary data.</text>
</comment>
<dbReference type="HAMAP" id="MF_00634">
    <property type="entry name" value="UPF0235"/>
    <property type="match status" value="1"/>
</dbReference>